<dbReference type="Proteomes" id="UP000193719">
    <property type="component" value="Unassembled WGS sequence"/>
</dbReference>
<name>A0A1Y1V8S0_9FUNG</name>
<comment type="caution">
    <text evidence="2">The sequence shown here is derived from an EMBL/GenBank/DDBJ whole genome shotgun (WGS) entry which is preliminary data.</text>
</comment>
<dbReference type="OrthoDB" id="10679666at2759"/>
<proteinExistence type="predicted"/>
<reference evidence="2 3" key="2">
    <citation type="submission" date="2016-08" db="EMBL/GenBank/DDBJ databases">
        <title>Pervasive Adenine N6-methylation of Active Genes in Fungi.</title>
        <authorList>
            <consortium name="DOE Joint Genome Institute"/>
            <person name="Mondo S.J."/>
            <person name="Dannebaum R.O."/>
            <person name="Kuo R.C."/>
            <person name="Labutti K."/>
            <person name="Haridas S."/>
            <person name="Kuo A."/>
            <person name="Salamov A."/>
            <person name="Ahrendt S.R."/>
            <person name="Lipzen A."/>
            <person name="Sullivan W."/>
            <person name="Andreopoulos W.B."/>
            <person name="Clum A."/>
            <person name="Lindquist E."/>
            <person name="Daum C."/>
            <person name="Ramamoorthy G.K."/>
            <person name="Gryganskyi A."/>
            <person name="Culley D."/>
            <person name="Magnuson J.K."/>
            <person name="James T.Y."/>
            <person name="O'Malley M.A."/>
            <person name="Stajich J.E."/>
            <person name="Spatafora J.W."/>
            <person name="Visel A."/>
            <person name="Grigoriev I.V."/>
        </authorList>
    </citation>
    <scope>NUCLEOTIDE SEQUENCE [LARGE SCALE GENOMIC DNA]</scope>
    <source>
        <strain evidence="3">finn</strain>
    </source>
</reference>
<sequence>MSRKKDSLNIHSLESEKENPTKHKIDDNIQPFSKQPKINSYQNASNLNNQNYDHIVKEQNVTSTDNIYNLTESSTKKENNEISNKTYKSIYYPSNINLNTMRSNPIPIPIPTNPTISYRIEKHNNSSSNISPRPALNQYNLTNPSLIQYSTSNSNLNPYQTKSNYSSTDSPSLNQYNINSKYPETTNNPSLDKYPSVSNMNINQYTSSPSSNLNPFSSLSNSSLEKYLPTSCTNLKQNSMISTSLDSFVVQGSSLEQCSLNNSNTVNQFATKNSIDTSSTEESTDFNVKIQMKTVSDYPSSDKAIKNNTITNYISTESNITFPSLNPFNSSLIMKQTSPTHNNLINININIPNSGDTISDINKSIYLSNQSQSFTSINSATSYKKPI</sequence>
<reference evidence="2 3" key="1">
    <citation type="submission" date="2016-08" db="EMBL/GenBank/DDBJ databases">
        <title>Genomes of anaerobic fungi encode conserved fungal cellulosomes for biomass hydrolysis.</title>
        <authorList>
            <consortium name="DOE Joint Genome Institute"/>
            <person name="Haitjema C.H."/>
            <person name="Gilmore S.P."/>
            <person name="Henske J.K."/>
            <person name="Solomon K.V."/>
            <person name="De Groot R."/>
            <person name="Kuo A."/>
            <person name="Mondo S.J."/>
            <person name="Salamov A.A."/>
            <person name="Labutti K."/>
            <person name="Zhao Z."/>
            <person name="Chiniquy J."/>
            <person name="Barry K."/>
            <person name="Brewer H.M."/>
            <person name="Purvine S.O."/>
            <person name="Wright A.T."/>
            <person name="Boxma B."/>
            <person name="Van Alen T."/>
            <person name="Hackstein J.H."/>
            <person name="Baker S.E."/>
            <person name="Grigoriev I.V."/>
            <person name="O'Malley M.A."/>
        </authorList>
    </citation>
    <scope>NUCLEOTIDE SEQUENCE [LARGE SCALE GENOMIC DNA]</scope>
    <source>
        <strain evidence="3">finn</strain>
    </source>
</reference>
<feature type="region of interest" description="Disordered" evidence="1">
    <location>
        <begin position="150"/>
        <end position="191"/>
    </location>
</feature>
<evidence type="ECO:0000313" key="3">
    <source>
        <dbReference type="Proteomes" id="UP000193719"/>
    </source>
</evidence>
<protein>
    <submittedName>
        <fullName evidence="2">Uncharacterized protein</fullName>
    </submittedName>
</protein>
<accession>A0A1Y1V8S0</accession>
<evidence type="ECO:0000256" key="1">
    <source>
        <dbReference type="SAM" id="MobiDB-lite"/>
    </source>
</evidence>
<keyword evidence="3" id="KW-1185">Reference proteome</keyword>
<organism evidence="2 3">
    <name type="scientific">Piromyces finnis</name>
    <dbReference type="NCBI Taxonomy" id="1754191"/>
    <lineage>
        <taxon>Eukaryota</taxon>
        <taxon>Fungi</taxon>
        <taxon>Fungi incertae sedis</taxon>
        <taxon>Chytridiomycota</taxon>
        <taxon>Chytridiomycota incertae sedis</taxon>
        <taxon>Neocallimastigomycetes</taxon>
        <taxon>Neocallimastigales</taxon>
        <taxon>Neocallimastigaceae</taxon>
        <taxon>Piromyces</taxon>
    </lineage>
</organism>
<feature type="region of interest" description="Disordered" evidence="1">
    <location>
        <begin position="1"/>
        <end position="29"/>
    </location>
</feature>
<dbReference type="AlphaFoldDB" id="A0A1Y1V8S0"/>
<dbReference type="EMBL" id="MCFH01000022">
    <property type="protein sequence ID" value="ORX50024.1"/>
    <property type="molecule type" value="Genomic_DNA"/>
</dbReference>
<gene>
    <name evidence="2" type="ORF">BCR36DRAFT_583628</name>
</gene>
<evidence type="ECO:0000313" key="2">
    <source>
        <dbReference type="EMBL" id="ORX50024.1"/>
    </source>
</evidence>
<feature type="compositionally biased region" description="Basic and acidic residues" evidence="1">
    <location>
        <begin position="1"/>
        <end position="27"/>
    </location>
</feature>